<dbReference type="GO" id="GO:0006355">
    <property type="term" value="P:regulation of DNA-templated transcription"/>
    <property type="evidence" value="ECO:0007669"/>
    <property type="project" value="InterPro"/>
</dbReference>
<dbReference type="PROSITE" id="PS50043">
    <property type="entry name" value="HTH_LUXR_2"/>
    <property type="match status" value="1"/>
</dbReference>
<organism evidence="5 6">
    <name type="scientific">Christiangramia salexigens</name>
    <dbReference type="NCBI Taxonomy" id="1913577"/>
    <lineage>
        <taxon>Bacteria</taxon>
        <taxon>Pseudomonadati</taxon>
        <taxon>Bacteroidota</taxon>
        <taxon>Flavobacteriia</taxon>
        <taxon>Flavobacteriales</taxon>
        <taxon>Flavobacteriaceae</taxon>
        <taxon>Christiangramia</taxon>
    </lineage>
</organism>
<proteinExistence type="predicted"/>
<dbReference type="EMBL" id="CP018153">
    <property type="protein sequence ID" value="APG61031.1"/>
    <property type="molecule type" value="Genomic_DNA"/>
</dbReference>
<dbReference type="CDD" id="cd06170">
    <property type="entry name" value="LuxR_C_like"/>
    <property type="match status" value="1"/>
</dbReference>
<dbReference type="InterPro" id="IPR000792">
    <property type="entry name" value="Tscrpt_reg_LuxR_C"/>
</dbReference>
<evidence type="ECO:0000256" key="2">
    <source>
        <dbReference type="ARBA" id="ARBA00023125"/>
    </source>
</evidence>
<dbReference type="STRING" id="1913577.LPB144_11715"/>
<dbReference type="PRINTS" id="PR00038">
    <property type="entry name" value="HTHLUXR"/>
</dbReference>
<dbReference type="SUPFAM" id="SSF46894">
    <property type="entry name" value="C-terminal effector domain of the bipartite response regulators"/>
    <property type="match status" value="1"/>
</dbReference>
<protein>
    <recommendedName>
        <fullName evidence="4">HTH luxR-type domain-containing protein</fullName>
    </recommendedName>
</protein>
<name>A0A1L3J7E7_9FLAO</name>
<evidence type="ECO:0000256" key="1">
    <source>
        <dbReference type="ARBA" id="ARBA00023015"/>
    </source>
</evidence>
<accession>A0A1L3J7E7</accession>
<dbReference type="Pfam" id="PF00196">
    <property type="entry name" value="GerE"/>
    <property type="match status" value="1"/>
</dbReference>
<keyword evidence="1" id="KW-0805">Transcription regulation</keyword>
<keyword evidence="2" id="KW-0238">DNA-binding</keyword>
<dbReference type="Gene3D" id="1.10.10.10">
    <property type="entry name" value="Winged helix-like DNA-binding domain superfamily/Winged helix DNA-binding domain"/>
    <property type="match status" value="1"/>
</dbReference>
<dbReference type="PANTHER" id="PTHR44688:SF16">
    <property type="entry name" value="DNA-BINDING TRANSCRIPTIONAL ACTIVATOR DEVR_DOSR"/>
    <property type="match status" value="1"/>
</dbReference>
<evidence type="ECO:0000313" key="5">
    <source>
        <dbReference type="EMBL" id="APG61031.1"/>
    </source>
</evidence>
<dbReference type="SMART" id="SM00421">
    <property type="entry name" value="HTH_LUXR"/>
    <property type="match status" value="1"/>
</dbReference>
<evidence type="ECO:0000259" key="4">
    <source>
        <dbReference type="PROSITE" id="PS50043"/>
    </source>
</evidence>
<keyword evidence="3" id="KW-0804">Transcription</keyword>
<evidence type="ECO:0000256" key="3">
    <source>
        <dbReference type="ARBA" id="ARBA00023163"/>
    </source>
</evidence>
<dbReference type="InterPro" id="IPR036388">
    <property type="entry name" value="WH-like_DNA-bd_sf"/>
</dbReference>
<dbReference type="InterPro" id="IPR016032">
    <property type="entry name" value="Sig_transdc_resp-reg_C-effctor"/>
</dbReference>
<keyword evidence="6" id="KW-1185">Reference proteome</keyword>
<dbReference type="RefSeq" id="WP_072553721.1">
    <property type="nucleotide sequence ID" value="NZ_CP018153.1"/>
</dbReference>
<dbReference type="AlphaFoldDB" id="A0A1L3J7E7"/>
<dbReference type="Proteomes" id="UP000182510">
    <property type="component" value="Chromosome"/>
</dbReference>
<feature type="domain" description="HTH luxR-type" evidence="4">
    <location>
        <begin position="185"/>
        <end position="250"/>
    </location>
</feature>
<dbReference type="GO" id="GO:0003677">
    <property type="term" value="F:DNA binding"/>
    <property type="evidence" value="ECO:0007669"/>
    <property type="project" value="UniProtKB-KW"/>
</dbReference>
<sequence>MKIYESEFLQIQFERENQCVVQFWKKSPEDYSTLKKEFEAYTRLYLKHKPSNALWIQKNFQLPMDHEIHQWIEKNVNIPCVENGNKKVAFVVGMDVLVHLSVMSYFEEANSVIHPLHFATETEARQWLNGSENDIKAETDIKILFEGVDQEGNSIIKIKRPAGDITNTILSFGNLIEENNFIKANISKFSKLTMREKEVMILFAKGLRHQEVADKLFISVQTIKTHWKNIKTKLEIKSLVDVIKYVSAFEMK</sequence>
<dbReference type="KEGG" id="grl:LPB144_11715"/>
<reference evidence="5 6" key="1">
    <citation type="submission" date="2016-11" db="EMBL/GenBank/DDBJ databases">
        <title>Gramella sp. LPB0144 isolated from marine environment.</title>
        <authorList>
            <person name="Kim E."/>
            <person name="Yi H."/>
        </authorList>
    </citation>
    <scope>NUCLEOTIDE SEQUENCE [LARGE SCALE GENOMIC DNA]</scope>
    <source>
        <strain evidence="5 6">LPB0144</strain>
    </source>
</reference>
<evidence type="ECO:0000313" key="6">
    <source>
        <dbReference type="Proteomes" id="UP000182510"/>
    </source>
</evidence>
<gene>
    <name evidence="5" type="ORF">LPB144_11715</name>
</gene>
<dbReference type="PANTHER" id="PTHR44688">
    <property type="entry name" value="DNA-BINDING TRANSCRIPTIONAL ACTIVATOR DEVR_DOSR"/>
    <property type="match status" value="1"/>
</dbReference>